<evidence type="ECO:0000313" key="8">
    <source>
        <dbReference type="Proteomes" id="UP000184038"/>
    </source>
</evidence>
<dbReference type="SMART" id="SM00304">
    <property type="entry name" value="HAMP"/>
    <property type="match status" value="1"/>
</dbReference>
<keyword evidence="4 7" id="KW-0418">Kinase</keyword>
<dbReference type="PANTHER" id="PTHR34220">
    <property type="entry name" value="SENSOR HISTIDINE KINASE YPDA"/>
    <property type="match status" value="1"/>
</dbReference>
<dbReference type="Gene3D" id="3.30.565.10">
    <property type="entry name" value="Histidine kinase-like ATPase, C-terminal domain"/>
    <property type="match status" value="1"/>
</dbReference>
<keyword evidence="5" id="KW-1133">Transmembrane helix</keyword>
<dbReference type="Proteomes" id="UP000184038">
    <property type="component" value="Unassembled WGS sequence"/>
</dbReference>
<keyword evidence="5" id="KW-0472">Membrane</keyword>
<keyword evidence="5" id="KW-0812">Transmembrane</keyword>
<name>A0A1M7JJK0_9FIRM</name>
<evidence type="ECO:0000256" key="1">
    <source>
        <dbReference type="ARBA" id="ARBA00004370"/>
    </source>
</evidence>
<feature type="transmembrane region" description="Helical" evidence="5">
    <location>
        <begin position="280"/>
        <end position="302"/>
    </location>
</feature>
<dbReference type="OrthoDB" id="9809348at2"/>
<protein>
    <submittedName>
        <fullName evidence="7">Two-component system, sensor histidine kinase YesM</fullName>
    </submittedName>
</protein>
<sequence length="567" mass="64487">MGLKKRLKNIGFQHKVTLICLFIGLAPVLLLGTFSYLQMKRLLIERETIALQETLKQEVQTLDYKLNTYLDAINLIVWNESMRTALSQNYTNNYDMYIAYRDVIDPMFFTIRNMNNEIKSITIYSDGSLHPHGNVLRPLTEASEKEWYHEDRLENSPTFIPSNDGKTLYLVCPVYYYHSSCINIICITIDANSIFAPIKALYDTPYGSVIVSDLDSVIVNYTSFSKADNYSLPSKAFTFNGVSSQLSKNYVIEYQLLSSVPWNLFLYRPIETVSLAANQITILVMIMILVSITIVLCSSLLLSKITVKPLKALSENMALIEQDNLTITVKSTSKDEIGQLIDSFTHMVNRLKYLINEVLRSRIAKQEYEMKALQAQINPHFLYNSLSMINSKALLNNQEDIGKMARLLSTFYRTTLNKGNSIITVKGELDNIRSYIDIQRMMHSNSFDVIFDIDEEIYSYSMPNLLIQPLVENAILHGLDHKTTPGKGILTVNGYKEDEVLIFRILDNGNGMSKEMCQNIISTNTHGYGIHNVHQRVQLYCGDSFGLQFTSTIGLGTNATLRILIKT</sequence>
<evidence type="ECO:0000256" key="2">
    <source>
        <dbReference type="ARBA" id="ARBA00022553"/>
    </source>
</evidence>
<evidence type="ECO:0000313" key="7">
    <source>
        <dbReference type="EMBL" id="SHM53184.1"/>
    </source>
</evidence>
<dbReference type="AlphaFoldDB" id="A0A1M7JJK0"/>
<feature type="transmembrane region" description="Helical" evidence="5">
    <location>
        <begin position="16"/>
        <end position="37"/>
    </location>
</feature>
<keyword evidence="2" id="KW-0597">Phosphoprotein</keyword>
<dbReference type="SUPFAM" id="SSF55874">
    <property type="entry name" value="ATPase domain of HSP90 chaperone/DNA topoisomerase II/histidine kinase"/>
    <property type="match status" value="1"/>
</dbReference>
<dbReference type="PANTHER" id="PTHR34220:SF7">
    <property type="entry name" value="SENSOR HISTIDINE KINASE YPDA"/>
    <property type="match status" value="1"/>
</dbReference>
<dbReference type="RefSeq" id="WP_073287801.1">
    <property type="nucleotide sequence ID" value="NZ_FRCP01000011.1"/>
</dbReference>
<dbReference type="InterPro" id="IPR050640">
    <property type="entry name" value="Bact_2-comp_sensor_kinase"/>
</dbReference>
<comment type="subcellular location">
    <subcellularLocation>
        <location evidence="1">Membrane</location>
    </subcellularLocation>
</comment>
<dbReference type="InterPro" id="IPR010559">
    <property type="entry name" value="Sig_transdc_His_kin_internal"/>
</dbReference>
<dbReference type="GO" id="GO:0016020">
    <property type="term" value="C:membrane"/>
    <property type="evidence" value="ECO:0007669"/>
    <property type="project" value="UniProtKB-SubCell"/>
</dbReference>
<dbReference type="STRING" id="1120996.SAMN02746066_02325"/>
<dbReference type="InterPro" id="IPR003594">
    <property type="entry name" value="HATPase_dom"/>
</dbReference>
<dbReference type="EMBL" id="FRCP01000011">
    <property type="protein sequence ID" value="SHM53184.1"/>
    <property type="molecule type" value="Genomic_DNA"/>
</dbReference>
<gene>
    <name evidence="7" type="ORF">SAMN02746066_02325</name>
</gene>
<dbReference type="PROSITE" id="PS50885">
    <property type="entry name" value="HAMP"/>
    <property type="match status" value="1"/>
</dbReference>
<dbReference type="Pfam" id="PF00672">
    <property type="entry name" value="HAMP"/>
    <property type="match status" value="1"/>
</dbReference>
<accession>A0A1M7JJK0</accession>
<evidence type="ECO:0000256" key="5">
    <source>
        <dbReference type="SAM" id="Phobius"/>
    </source>
</evidence>
<organism evidence="7 8">
    <name type="scientific">Anaerosporobacter mobilis DSM 15930</name>
    <dbReference type="NCBI Taxonomy" id="1120996"/>
    <lineage>
        <taxon>Bacteria</taxon>
        <taxon>Bacillati</taxon>
        <taxon>Bacillota</taxon>
        <taxon>Clostridia</taxon>
        <taxon>Lachnospirales</taxon>
        <taxon>Lachnospiraceae</taxon>
        <taxon>Anaerosporobacter</taxon>
    </lineage>
</organism>
<evidence type="ECO:0000256" key="4">
    <source>
        <dbReference type="ARBA" id="ARBA00022777"/>
    </source>
</evidence>
<dbReference type="Gene3D" id="6.10.340.10">
    <property type="match status" value="1"/>
</dbReference>
<dbReference type="Pfam" id="PF06580">
    <property type="entry name" value="His_kinase"/>
    <property type="match status" value="1"/>
</dbReference>
<proteinExistence type="predicted"/>
<dbReference type="GO" id="GO:0000155">
    <property type="term" value="F:phosphorelay sensor kinase activity"/>
    <property type="evidence" value="ECO:0007669"/>
    <property type="project" value="InterPro"/>
</dbReference>
<keyword evidence="8" id="KW-1185">Reference proteome</keyword>
<dbReference type="SUPFAM" id="SSF158472">
    <property type="entry name" value="HAMP domain-like"/>
    <property type="match status" value="1"/>
</dbReference>
<evidence type="ECO:0000256" key="3">
    <source>
        <dbReference type="ARBA" id="ARBA00022679"/>
    </source>
</evidence>
<keyword evidence="3" id="KW-0808">Transferase</keyword>
<feature type="domain" description="HAMP" evidence="6">
    <location>
        <begin position="304"/>
        <end position="356"/>
    </location>
</feature>
<evidence type="ECO:0000259" key="6">
    <source>
        <dbReference type="PROSITE" id="PS50885"/>
    </source>
</evidence>
<dbReference type="Pfam" id="PF02518">
    <property type="entry name" value="HATPase_c"/>
    <property type="match status" value="1"/>
</dbReference>
<dbReference type="InterPro" id="IPR003660">
    <property type="entry name" value="HAMP_dom"/>
</dbReference>
<reference evidence="7 8" key="1">
    <citation type="submission" date="2016-11" db="EMBL/GenBank/DDBJ databases">
        <authorList>
            <person name="Jaros S."/>
            <person name="Januszkiewicz K."/>
            <person name="Wedrychowicz H."/>
        </authorList>
    </citation>
    <scope>NUCLEOTIDE SEQUENCE [LARGE SCALE GENOMIC DNA]</scope>
    <source>
        <strain evidence="7 8">DSM 15930</strain>
    </source>
</reference>
<dbReference type="CDD" id="cd06225">
    <property type="entry name" value="HAMP"/>
    <property type="match status" value="1"/>
</dbReference>
<dbReference type="InterPro" id="IPR036890">
    <property type="entry name" value="HATPase_C_sf"/>
</dbReference>